<dbReference type="RefSeq" id="XP_040629762.1">
    <property type="nucleotide sequence ID" value="XM_040777227.1"/>
</dbReference>
<dbReference type="OrthoDB" id="2139939at2759"/>
<accession>M5GE07</accession>
<dbReference type="AlphaFoldDB" id="M5GE07"/>
<proteinExistence type="predicted"/>
<dbReference type="PANTHER" id="PTHR34117:SF1">
    <property type="entry name" value="STYLE CELL-CYCLE INHIBITOR 1"/>
    <property type="match status" value="1"/>
</dbReference>
<dbReference type="InterPro" id="IPR044688">
    <property type="entry name" value="SCI-1-like"/>
</dbReference>
<name>M5GE07_DACPD</name>
<protein>
    <recommendedName>
        <fullName evidence="4">Splicing arginine serine-rich 12</fullName>
    </recommendedName>
</protein>
<dbReference type="EMBL" id="JH795861">
    <property type="protein sequence ID" value="EJU02868.1"/>
    <property type="molecule type" value="Genomic_DNA"/>
</dbReference>
<gene>
    <name evidence="2" type="ORF">DACRYDRAFT_94529</name>
</gene>
<dbReference type="OMA" id="MFAMYLD"/>
<evidence type="ECO:0000256" key="1">
    <source>
        <dbReference type="SAM" id="MobiDB-lite"/>
    </source>
</evidence>
<organism evidence="2 3">
    <name type="scientific">Dacryopinax primogenitus (strain DJM 731)</name>
    <name type="common">Brown rot fungus</name>
    <dbReference type="NCBI Taxonomy" id="1858805"/>
    <lineage>
        <taxon>Eukaryota</taxon>
        <taxon>Fungi</taxon>
        <taxon>Dikarya</taxon>
        <taxon>Basidiomycota</taxon>
        <taxon>Agaricomycotina</taxon>
        <taxon>Dacrymycetes</taxon>
        <taxon>Dacrymycetales</taxon>
        <taxon>Dacrymycetaceae</taxon>
        <taxon>Dacryopinax</taxon>
    </lineage>
</organism>
<dbReference type="HOGENOM" id="CLU_061245_1_0_1"/>
<dbReference type="Proteomes" id="UP000030653">
    <property type="component" value="Unassembled WGS sequence"/>
</dbReference>
<evidence type="ECO:0000313" key="2">
    <source>
        <dbReference type="EMBL" id="EJU02868.1"/>
    </source>
</evidence>
<dbReference type="STRING" id="1858805.M5GE07"/>
<feature type="compositionally biased region" description="Basic and acidic residues" evidence="1">
    <location>
        <begin position="123"/>
        <end position="133"/>
    </location>
</feature>
<feature type="region of interest" description="Disordered" evidence="1">
    <location>
        <begin position="123"/>
        <end position="297"/>
    </location>
</feature>
<dbReference type="PANTHER" id="PTHR34117">
    <property type="entry name" value="STYLE CELL-CYCLE INHIBITOR 1"/>
    <property type="match status" value="1"/>
</dbReference>
<feature type="region of interest" description="Disordered" evidence="1">
    <location>
        <begin position="1"/>
        <end position="38"/>
    </location>
</feature>
<sequence length="308" mass="35929">MSTRSRTPSPRPHKRRRHTEKDERSPTPSEESEVELPYGAKEISEKDYYAKNDEFRVWLKDEKRRYFDELSGEKARSYFKKFVRSWNRGRLPRSIYAGINSSSTAPASQTAFRWSFTDQSNRAEREALERARGDVGSATWGKPSAALSETPETERRAGPSRVAGPTLPSASDLRFAQESAEELRAQDRSRSRALDKRDARDRLEEVAPREVGRERMLEKKREKREADRSFRDKGDDAGLEMDDKSLMGGDSFQDRLRQRDAAKSRFEEKKRTERMELEAERNERTRALREKEQGTMEMFKKMAKERFG</sequence>
<feature type="compositionally biased region" description="Basic and acidic residues" evidence="1">
    <location>
        <begin position="252"/>
        <end position="297"/>
    </location>
</feature>
<feature type="compositionally biased region" description="Basic and acidic residues" evidence="1">
    <location>
        <begin position="181"/>
        <end position="245"/>
    </location>
</feature>
<evidence type="ECO:0008006" key="4">
    <source>
        <dbReference type="Google" id="ProtNLM"/>
    </source>
</evidence>
<evidence type="ECO:0000313" key="3">
    <source>
        <dbReference type="Proteomes" id="UP000030653"/>
    </source>
</evidence>
<keyword evidence="3" id="KW-1185">Reference proteome</keyword>
<dbReference type="GeneID" id="63692289"/>
<reference evidence="2 3" key="1">
    <citation type="journal article" date="2012" name="Science">
        <title>The Paleozoic origin of enzymatic lignin decomposition reconstructed from 31 fungal genomes.</title>
        <authorList>
            <person name="Floudas D."/>
            <person name="Binder M."/>
            <person name="Riley R."/>
            <person name="Barry K."/>
            <person name="Blanchette R.A."/>
            <person name="Henrissat B."/>
            <person name="Martinez A.T."/>
            <person name="Otillar R."/>
            <person name="Spatafora J.W."/>
            <person name="Yadav J.S."/>
            <person name="Aerts A."/>
            <person name="Benoit I."/>
            <person name="Boyd A."/>
            <person name="Carlson A."/>
            <person name="Copeland A."/>
            <person name="Coutinho P.M."/>
            <person name="de Vries R.P."/>
            <person name="Ferreira P."/>
            <person name="Findley K."/>
            <person name="Foster B."/>
            <person name="Gaskell J."/>
            <person name="Glotzer D."/>
            <person name="Gorecki P."/>
            <person name="Heitman J."/>
            <person name="Hesse C."/>
            <person name="Hori C."/>
            <person name="Igarashi K."/>
            <person name="Jurgens J.A."/>
            <person name="Kallen N."/>
            <person name="Kersten P."/>
            <person name="Kohler A."/>
            <person name="Kuees U."/>
            <person name="Kumar T.K.A."/>
            <person name="Kuo A."/>
            <person name="LaButti K."/>
            <person name="Larrondo L.F."/>
            <person name="Lindquist E."/>
            <person name="Ling A."/>
            <person name="Lombard V."/>
            <person name="Lucas S."/>
            <person name="Lundell T."/>
            <person name="Martin R."/>
            <person name="McLaughlin D.J."/>
            <person name="Morgenstern I."/>
            <person name="Morin E."/>
            <person name="Murat C."/>
            <person name="Nagy L.G."/>
            <person name="Nolan M."/>
            <person name="Ohm R.A."/>
            <person name="Patyshakuliyeva A."/>
            <person name="Rokas A."/>
            <person name="Ruiz-Duenas F.J."/>
            <person name="Sabat G."/>
            <person name="Salamov A."/>
            <person name="Samejima M."/>
            <person name="Schmutz J."/>
            <person name="Slot J.C."/>
            <person name="St John F."/>
            <person name="Stenlid J."/>
            <person name="Sun H."/>
            <person name="Sun S."/>
            <person name="Syed K."/>
            <person name="Tsang A."/>
            <person name="Wiebenga A."/>
            <person name="Young D."/>
            <person name="Pisabarro A."/>
            <person name="Eastwood D.C."/>
            <person name="Martin F."/>
            <person name="Cullen D."/>
            <person name="Grigoriev I.V."/>
            <person name="Hibbett D.S."/>
        </authorList>
    </citation>
    <scope>NUCLEOTIDE SEQUENCE [LARGE SCALE GENOMIC DNA]</scope>
    <source>
        <strain evidence="2 3">DJM-731 SS1</strain>
    </source>
</reference>